<evidence type="ECO:0000313" key="6">
    <source>
        <dbReference type="EMBL" id="SHF27214.1"/>
    </source>
</evidence>
<proteinExistence type="inferred from homology"/>
<dbReference type="GO" id="GO:0008732">
    <property type="term" value="F:L-allo-threonine aldolase activity"/>
    <property type="evidence" value="ECO:0007669"/>
    <property type="project" value="TreeGrafter"/>
</dbReference>
<name>A0A1M5AAN2_9BACT</name>
<dbReference type="AlphaFoldDB" id="A0A1M5AAN2"/>
<evidence type="ECO:0000256" key="4">
    <source>
        <dbReference type="SAM" id="SignalP"/>
    </source>
</evidence>
<feature type="domain" description="Aromatic amino acid beta-eliminating lyase/threonine aldolase" evidence="5">
    <location>
        <begin position="70"/>
        <end position="332"/>
    </location>
</feature>
<sequence length="392" mass="42808">MTSFGRRHFLKKGSTVLLPALLPAGTLLASGGGREQQEKANTKPIKFFGDGEMFEPGDYINELAQAYDRTKFEKDRYGAGGVVAALEKRFAALTGKEQAIFMPSGTLANQLAISVLSGGNTKVFVQETSHMYRDEADAAQAVFSKRLMPLAANETFFTAQQLQDSIASLAKDEVFQTGIGAVSIENPVRRMDGRSVPIAEIQKIAAYCRSNNIKLHLDGARLFMAAAWTGVSVKEYASYFDTVYISLYKYLGASGGAILCGSKEVIEQMGHLVKVHGGSMYGNWTNAAMALHRLEGFESRLQNAIKASTEIFSALNKHAGIQISPLQNGTNIYSMALSKAIDGKKMHAQLNKEFNIKMPQPNENNQSLLTVNETILHQNPAYIIDAFKKSMG</sequence>
<dbReference type="STRING" id="1302690.BUE76_09100"/>
<organism evidence="6 7">
    <name type="scientific">Cnuella takakiae</name>
    <dbReference type="NCBI Taxonomy" id="1302690"/>
    <lineage>
        <taxon>Bacteria</taxon>
        <taxon>Pseudomonadati</taxon>
        <taxon>Bacteroidota</taxon>
        <taxon>Chitinophagia</taxon>
        <taxon>Chitinophagales</taxon>
        <taxon>Chitinophagaceae</taxon>
        <taxon>Cnuella</taxon>
    </lineage>
</organism>
<dbReference type="Proteomes" id="UP000184368">
    <property type="component" value="Unassembled WGS sequence"/>
</dbReference>
<dbReference type="Pfam" id="PF01212">
    <property type="entry name" value="Beta_elim_lyase"/>
    <property type="match status" value="1"/>
</dbReference>
<keyword evidence="3" id="KW-0663">Pyridoxal phosphate</keyword>
<dbReference type="OrthoDB" id="9774495at2"/>
<comment type="similarity">
    <text evidence="2">Belongs to the threonine aldolase family.</text>
</comment>
<evidence type="ECO:0000256" key="1">
    <source>
        <dbReference type="ARBA" id="ARBA00001933"/>
    </source>
</evidence>
<reference evidence="6 7" key="1">
    <citation type="submission" date="2016-11" db="EMBL/GenBank/DDBJ databases">
        <authorList>
            <person name="Jaros S."/>
            <person name="Januszkiewicz K."/>
            <person name="Wedrychowicz H."/>
        </authorList>
    </citation>
    <scope>NUCLEOTIDE SEQUENCE [LARGE SCALE GENOMIC DNA]</scope>
    <source>
        <strain evidence="6 7">DSM 26897</strain>
    </source>
</reference>
<dbReference type="GO" id="GO:0005829">
    <property type="term" value="C:cytosol"/>
    <property type="evidence" value="ECO:0007669"/>
    <property type="project" value="TreeGrafter"/>
</dbReference>
<dbReference type="PANTHER" id="PTHR48097:SF9">
    <property type="entry name" value="L-THREONINE ALDOLASE"/>
    <property type="match status" value="1"/>
</dbReference>
<feature type="chain" id="PRO_5012747869" evidence="4">
    <location>
        <begin position="30"/>
        <end position="392"/>
    </location>
</feature>
<dbReference type="InterPro" id="IPR015424">
    <property type="entry name" value="PyrdxlP-dep_Trfase"/>
</dbReference>
<dbReference type="GO" id="GO:0006567">
    <property type="term" value="P:L-threonine catabolic process"/>
    <property type="evidence" value="ECO:0007669"/>
    <property type="project" value="TreeGrafter"/>
</dbReference>
<evidence type="ECO:0000256" key="3">
    <source>
        <dbReference type="ARBA" id="ARBA00022898"/>
    </source>
</evidence>
<dbReference type="InterPro" id="IPR001597">
    <property type="entry name" value="ArAA_b-elim_lyase/Thr_aldolase"/>
</dbReference>
<dbReference type="EMBL" id="FQUO01000006">
    <property type="protein sequence ID" value="SHF27214.1"/>
    <property type="molecule type" value="Genomic_DNA"/>
</dbReference>
<dbReference type="SUPFAM" id="SSF53383">
    <property type="entry name" value="PLP-dependent transferases"/>
    <property type="match status" value="1"/>
</dbReference>
<evidence type="ECO:0000256" key="2">
    <source>
        <dbReference type="ARBA" id="ARBA00006966"/>
    </source>
</evidence>
<evidence type="ECO:0000313" key="7">
    <source>
        <dbReference type="Proteomes" id="UP000184368"/>
    </source>
</evidence>
<protein>
    <submittedName>
        <fullName evidence="6">L-threonine aldolase</fullName>
    </submittedName>
</protein>
<keyword evidence="4" id="KW-0732">Signal</keyword>
<dbReference type="Gene3D" id="3.40.640.10">
    <property type="entry name" value="Type I PLP-dependent aspartate aminotransferase-like (Major domain)"/>
    <property type="match status" value="1"/>
</dbReference>
<comment type="cofactor">
    <cofactor evidence="1">
        <name>pyridoxal 5'-phosphate</name>
        <dbReference type="ChEBI" id="CHEBI:597326"/>
    </cofactor>
</comment>
<dbReference type="RefSeq" id="WP_073042460.1">
    <property type="nucleotide sequence ID" value="NZ_FQUO01000006.1"/>
</dbReference>
<gene>
    <name evidence="6" type="ORF">SAMN05444008_106183</name>
</gene>
<evidence type="ECO:0000259" key="5">
    <source>
        <dbReference type="Pfam" id="PF01212"/>
    </source>
</evidence>
<feature type="signal peptide" evidence="4">
    <location>
        <begin position="1"/>
        <end position="29"/>
    </location>
</feature>
<accession>A0A1M5AAN2</accession>
<dbReference type="GO" id="GO:0006545">
    <property type="term" value="P:glycine biosynthetic process"/>
    <property type="evidence" value="ECO:0007669"/>
    <property type="project" value="TreeGrafter"/>
</dbReference>
<dbReference type="PANTHER" id="PTHR48097">
    <property type="entry name" value="L-THREONINE ALDOLASE-RELATED"/>
    <property type="match status" value="1"/>
</dbReference>
<dbReference type="InterPro" id="IPR015421">
    <property type="entry name" value="PyrdxlP-dep_Trfase_major"/>
</dbReference>
<keyword evidence="7" id="KW-1185">Reference proteome</keyword>